<protein>
    <recommendedName>
        <fullName evidence="3">Polyprenyl synthetase</fullName>
    </recommendedName>
</protein>
<name>A0ABD5QKS9_9EURY</name>
<evidence type="ECO:0000313" key="2">
    <source>
        <dbReference type="Proteomes" id="UP001595925"/>
    </source>
</evidence>
<evidence type="ECO:0008006" key="3">
    <source>
        <dbReference type="Google" id="ProtNLM"/>
    </source>
</evidence>
<dbReference type="Proteomes" id="UP001595925">
    <property type="component" value="Unassembled WGS sequence"/>
</dbReference>
<accession>A0ABD5QKS9</accession>
<dbReference type="RefSeq" id="WP_224828608.1">
    <property type="nucleotide sequence ID" value="NZ_JAIVEF010000008.1"/>
</dbReference>
<gene>
    <name evidence="1" type="ORF">ACFPFO_21245</name>
</gene>
<evidence type="ECO:0000313" key="1">
    <source>
        <dbReference type="EMBL" id="MFC4990225.1"/>
    </source>
</evidence>
<dbReference type="InterPro" id="IPR008949">
    <property type="entry name" value="Isoprenoid_synthase_dom_sf"/>
</dbReference>
<dbReference type="EMBL" id="JBHSJG010000065">
    <property type="protein sequence ID" value="MFC4990225.1"/>
    <property type="molecule type" value="Genomic_DNA"/>
</dbReference>
<reference evidence="1 2" key="1">
    <citation type="journal article" date="2019" name="Int. J. Syst. Evol. Microbiol.">
        <title>The Global Catalogue of Microorganisms (GCM) 10K type strain sequencing project: providing services to taxonomists for standard genome sequencing and annotation.</title>
        <authorList>
            <consortium name="The Broad Institute Genomics Platform"/>
            <consortium name="The Broad Institute Genome Sequencing Center for Infectious Disease"/>
            <person name="Wu L."/>
            <person name="Ma J."/>
        </authorList>
    </citation>
    <scope>NUCLEOTIDE SEQUENCE [LARGE SCALE GENOMIC DNA]</scope>
    <source>
        <strain evidence="1 2">CGMCC 1.15824</strain>
    </source>
</reference>
<dbReference type="AlphaFoldDB" id="A0ABD5QKS9"/>
<comment type="caution">
    <text evidence="1">The sequence shown here is derived from an EMBL/GenBank/DDBJ whole genome shotgun (WGS) entry which is preliminary data.</text>
</comment>
<dbReference type="Gene3D" id="1.10.600.10">
    <property type="entry name" value="Farnesyl Diphosphate Synthase"/>
    <property type="match status" value="1"/>
</dbReference>
<organism evidence="1 2">
    <name type="scientific">Saliphagus infecundisoli</name>
    <dbReference type="NCBI Taxonomy" id="1849069"/>
    <lineage>
        <taxon>Archaea</taxon>
        <taxon>Methanobacteriati</taxon>
        <taxon>Methanobacteriota</taxon>
        <taxon>Stenosarchaea group</taxon>
        <taxon>Halobacteria</taxon>
        <taxon>Halobacteriales</taxon>
        <taxon>Natrialbaceae</taxon>
        <taxon>Saliphagus</taxon>
    </lineage>
</organism>
<keyword evidence="2" id="KW-1185">Reference proteome</keyword>
<proteinExistence type="predicted"/>
<sequence length="251" mass="25503">MREVVVGGRTRALSPAVERVVNDALDSRTVSLPTALTRASAEAVGDGGEPPGTDAASTAVASLSGYAHLRRTLLSAPDHERRAVALLASDYLLASAHAALGVAAVPPDRRRELYATLTAGSAELAAALFAVSTDRSERDVDGEPPVAATLAETGCALGAAVGAASRGTVEAMADYGRSLATAAARTDGEAALARIEAAVSDDHPDIDRGPAEGPIGDHTKRARAALEALPEGEARERLERATRVVGGLSSG</sequence>